<dbReference type="EMBL" id="JARNBH010000023">
    <property type="protein sequence ID" value="MEC0275462.1"/>
    <property type="molecule type" value="Genomic_DNA"/>
</dbReference>
<sequence>MGEIMKRFRFTFIILLLFVLLTSCSKEDNFNPIIYSGNDLKIGIVGEKPKIKEKNVLFIPLTMEDISSSNFDNLDSVFINKKYLSEAAKAEYANVYLESPIPFVFIDSDKVYMAYIDKGISYENAHKSKSGDYLIGFYKDNYFGLSLYNNIKNEETIQDSYARMFNILEKFQSTGEILLE</sequence>
<comment type="caution">
    <text evidence="1">The sequence shown here is derived from an EMBL/GenBank/DDBJ whole genome shotgun (WGS) entry which is preliminary data.</text>
</comment>
<protein>
    <recommendedName>
        <fullName evidence="3">Lipoprotein</fullName>
    </recommendedName>
</protein>
<name>A0AAW9NJJ3_9BACI</name>
<reference evidence="1 2" key="1">
    <citation type="submission" date="2023-03" db="EMBL/GenBank/DDBJ databases">
        <title>Bacillus Genome Sequencing.</title>
        <authorList>
            <person name="Dunlap C."/>
        </authorList>
    </citation>
    <scope>NUCLEOTIDE SEQUENCE [LARGE SCALE GENOMIC DNA]</scope>
    <source>
        <strain evidence="1 2">B-41290</strain>
    </source>
</reference>
<organism evidence="1 2">
    <name type="scientific">Peribacillus castrilensis</name>
    <dbReference type="NCBI Taxonomy" id="2897690"/>
    <lineage>
        <taxon>Bacteria</taxon>
        <taxon>Bacillati</taxon>
        <taxon>Bacillota</taxon>
        <taxon>Bacilli</taxon>
        <taxon>Bacillales</taxon>
        <taxon>Bacillaceae</taxon>
        <taxon>Peribacillus</taxon>
    </lineage>
</organism>
<dbReference type="Proteomes" id="UP001307168">
    <property type="component" value="Unassembled WGS sequence"/>
</dbReference>
<evidence type="ECO:0008006" key="3">
    <source>
        <dbReference type="Google" id="ProtNLM"/>
    </source>
</evidence>
<dbReference type="PROSITE" id="PS51257">
    <property type="entry name" value="PROKAR_LIPOPROTEIN"/>
    <property type="match status" value="1"/>
</dbReference>
<gene>
    <name evidence="1" type="ORF">P4706_20680</name>
</gene>
<evidence type="ECO:0000313" key="2">
    <source>
        <dbReference type="Proteomes" id="UP001307168"/>
    </source>
</evidence>
<proteinExistence type="predicted"/>
<accession>A0AAW9NJJ3</accession>
<evidence type="ECO:0000313" key="1">
    <source>
        <dbReference type="EMBL" id="MEC0275462.1"/>
    </source>
</evidence>
<dbReference type="RefSeq" id="WP_367407636.1">
    <property type="nucleotide sequence ID" value="NZ_JARNBH010000023.1"/>
</dbReference>
<keyword evidence="2" id="KW-1185">Reference proteome</keyword>
<dbReference type="AlphaFoldDB" id="A0AAW9NJJ3"/>